<dbReference type="Proteomes" id="UP000799772">
    <property type="component" value="Unassembled WGS sequence"/>
</dbReference>
<reference evidence="7" key="1">
    <citation type="journal article" date="2020" name="Stud. Mycol.">
        <title>101 Dothideomycetes genomes: a test case for predicting lifestyles and emergence of pathogens.</title>
        <authorList>
            <person name="Haridas S."/>
            <person name="Albert R."/>
            <person name="Binder M."/>
            <person name="Bloem J."/>
            <person name="Labutti K."/>
            <person name="Salamov A."/>
            <person name="Andreopoulos B."/>
            <person name="Baker S."/>
            <person name="Barry K."/>
            <person name="Bills G."/>
            <person name="Bluhm B."/>
            <person name="Cannon C."/>
            <person name="Castanera R."/>
            <person name="Culley D."/>
            <person name="Daum C."/>
            <person name="Ezra D."/>
            <person name="Gonzalez J."/>
            <person name="Henrissat B."/>
            <person name="Kuo A."/>
            <person name="Liang C."/>
            <person name="Lipzen A."/>
            <person name="Lutzoni F."/>
            <person name="Magnuson J."/>
            <person name="Mondo S."/>
            <person name="Nolan M."/>
            <person name="Ohm R."/>
            <person name="Pangilinan J."/>
            <person name="Park H.-J."/>
            <person name="Ramirez L."/>
            <person name="Alfaro M."/>
            <person name="Sun H."/>
            <person name="Tritt A."/>
            <person name="Yoshinaga Y."/>
            <person name="Zwiers L.-H."/>
            <person name="Turgeon B."/>
            <person name="Goodwin S."/>
            <person name="Spatafora J."/>
            <person name="Crous P."/>
            <person name="Grigoriev I."/>
        </authorList>
    </citation>
    <scope>NUCLEOTIDE SEQUENCE</scope>
    <source>
        <strain evidence="7">CBS 133067</strain>
    </source>
</reference>
<evidence type="ECO:0000256" key="3">
    <source>
        <dbReference type="ARBA" id="ARBA00022989"/>
    </source>
</evidence>
<dbReference type="AlphaFoldDB" id="A0A9P4MEX9"/>
<evidence type="ECO:0000256" key="1">
    <source>
        <dbReference type="ARBA" id="ARBA00004141"/>
    </source>
</evidence>
<evidence type="ECO:0000256" key="4">
    <source>
        <dbReference type="ARBA" id="ARBA00023136"/>
    </source>
</evidence>
<dbReference type="InterPro" id="IPR036259">
    <property type="entry name" value="MFS_trans_sf"/>
</dbReference>
<dbReference type="SUPFAM" id="SSF103473">
    <property type="entry name" value="MFS general substrate transporter"/>
    <property type="match status" value="1"/>
</dbReference>
<feature type="transmembrane region" description="Helical" evidence="5">
    <location>
        <begin position="414"/>
        <end position="438"/>
    </location>
</feature>
<feature type="transmembrane region" description="Helical" evidence="5">
    <location>
        <begin position="281"/>
        <end position="300"/>
    </location>
</feature>
<dbReference type="GO" id="GO:0005886">
    <property type="term" value="C:plasma membrane"/>
    <property type="evidence" value="ECO:0007669"/>
    <property type="project" value="TreeGrafter"/>
</dbReference>
<dbReference type="Gene3D" id="1.20.1250.20">
    <property type="entry name" value="MFS general substrate transporter like domains"/>
    <property type="match status" value="1"/>
</dbReference>
<feature type="transmembrane region" description="Helical" evidence="5">
    <location>
        <begin position="445"/>
        <end position="469"/>
    </location>
</feature>
<keyword evidence="8" id="KW-1185">Reference proteome</keyword>
<feature type="transmembrane region" description="Helical" evidence="5">
    <location>
        <begin position="146"/>
        <end position="166"/>
    </location>
</feature>
<feature type="domain" description="Major facilitator superfamily (MFS) profile" evidence="6">
    <location>
        <begin position="54"/>
        <end position="564"/>
    </location>
</feature>
<feature type="transmembrane region" description="Helical" evidence="5">
    <location>
        <begin position="540"/>
        <end position="559"/>
    </location>
</feature>
<gene>
    <name evidence="7" type="ORF">NA57DRAFT_32096</name>
</gene>
<proteinExistence type="predicted"/>
<sequence>MSDTTQDVPNHGLEKSEREQIELVENVENVKATNEILRTDSYLDNVHVRLGWRSWMVVGITFFVNLTLVFVVVAAGSVIAFIVRDLGHPGLAGWIIQAPLLMQSVLCPIIGRLSDVVDRKYLSAVQLFIGFIGSIVAAKAPTMNVLIGGSILIGVGLSCLGIIVAIPSEVLPLKYRAIANGSNFLGGAFGGFIGQMGAGALTTQGAHGWRNIFWIQAAFYLTSTILMLAFYFPAPPDYGKMKLSKLLWSLDPIGSALFIPGTTLVLLALDWTGGTYSWHDAHVDAPLAVGIVLLILFCLYEWKGRDDGIVAHALFKNGPNFPLATFAFGVEGWIFYSAVNSITPQIALNLGWDTTSWQIAIRQLAYYFPTMCFSVPMVWYATRYKELKGPLILTFTFFLIVCICYATITPKENHAQYAFSVIAGIGQSGPLTLILALVQFTAPHAFIATASGFALSARAIGGAFGSAVLDAIVNGKISSTLAPQVSEAATGAGLPSGSVPALLDAITAGAGFDAVPGINATILASALNARDWAYSRAYRLAWASVIPFVVLAIICVIFLKNVKELMTEHVEASVEGPAAREDEETSH</sequence>
<evidence type="ECO:0000313" key="8">
    <source>
        <dbReference type="Proteomes" id="UP000799772"/>
    </source>
</evidence>
<feature type="transmembrane region" description="Helical" evidence="5">
    <location>
        <begin position="246"/>
        <end position="269"/>
    </location>
</feature>
<dbReference type="GO" id="GO:0022857">
    <property type="term" value="F:transmembrane transporter activity"/>
    <property type="evidence" value="ECO:0007669"/>
    <property type="project" value="InterPro"/>
</dbReference>
<keyword evidence="4 5" id="KW-0472">Membrane</keyword>
<dbReference type="InterPro" id="IPR011701">
    <property type="entry name" value="MFS"/>
</dbReference>
<feature type="transmembrane region" description="Helical" evidence="5">
    <location>
        <begin position="55"/>
        <end position="82"/>
    </location>
</feature>
<keyword evidence="2 5" id="KW-0812">Transmembrane</keyword>
<feature type="transmembrane region" description="Helical" evidence="5">
    <location>
        <begin position="391"/>
        <end position="408"/>
    </location>
</feature>
<feature type="transmembrane region" description="Helical" evidence="5">
    <location>
        <begin position="321"/>
        <end position="339"/>
    </location>
</feature>
<comment type="caution">
    <text evidence="7">The sequence shown here is derived from an EMBL/GenBank/DDBJ whole genome shotgun (WGS) entry which is preliminary data.</text>
</comment>
<evidence type="ECO:0000256" key="2">
    <source>
        <dbReference type="ARBA" id="ARBA00022692"/>
    </source>
</evidence>
<dbReference type="InterPro" id="IPR053791">
    <property type="entry name" value="MFS_Tri12-like"/>
</dbReference>
<feature type="transmembrane region" description="Helical" evidence="5">
    <location>
        <begin position="213"/>
        <end position="234"/>
    </location>
</feature>
<feature type="transmembrane region" description="Helical" evidence="5">
    <location>
        <begin position="121"/>
        <end position="140"/>
    </location>
</feature>
<comment type="subcellular location">
    <subcellularLocation>
        <location evidence="1">Membrane</location>
        <topology evidence="1">Multi-pass membrane protein</topology>
    </subcellularLocation>
</comment>
<feature type="transmembrane region" description="Helical" evidence="5">
    <location>
        <begin position="94"/>
        <end position="114"/>
    </location>
</feature>
<dbReference type="InterPro" id="IPR020846">
    <property type="entry name" value="MFS_dom"/>
</dbReference>
<evidence type="ECO:0000259" key="6">
    <source>
        <dbReference type="PROSITE" id="PS50850"/>
    </source>
</evidence>
<feature type="transmembrane region" description="Helical" evidence="5">
    <location>
        <begin position="178"/>
        <end position="201"/>
    </location>
</feature>
<keyword evidence="3 5" id="KW-1133">Transmembrane helix</keyword>
<dbReference type="CDD" id="cd06179">
    <property type="entry name" value="MFS_TRI12_like"/>
    <property type="match status" value="1"/>
</dbReference>
<name>A0A9P4MEX9_9PEZI</name>
<dbReference type="EMBL" id="ML978122">
    <property type="protein sequence ID" value="KAF2103044.1"/>
    <property type="molecule type" value="Genomic_DNA"/>
</dbReference>
<accession>A0A9P4MEX9</accession>
<protein>
    <submittedName>
        <fullName evidence="7">MFS general substrate transporter</fullName>
    </submittedName>
</protein>
<evidence type="ECO:0000313" key="7">
    <source>
        <dbReference type="EMBL" id="KAF2103044.1"/>
    </source>
</evidence>
<dbReference type="PANTHER" id="PTHR23501">
    <property type="entry name" value="MAJOR FACILITATOR SUPERFAMILY"/>
    <property type="match status" value="1"/>
</dbReference>
<dbReference type="OrthoDB" id="2587356at2759"/>
<feature type="transmembrane region" description="Helical" evidence="5">
    <location>
        <begin position="359"/>
        <end position="379"/>
    </location>
</feature>
<dbReference type="PANTHER" id="PTHR23501:SF195">
    <property type="entry name" value="PEP5"/>
    <property type="match status" value="1"/>
</dbReference>
<dbReference type="Pfam" id="PF07690">
    <property type="entry name" value="MFS_1"/>
    <property type="match status" value="1"/>
</dbReference>
<dbReference type="PROSITE" id="PS50850">
    <property type="entry name" value="MFS"/>
    <property type="match status" value="1"/>
</dbReference>
<evidence type="ECO:0000256" key="5">
    <source>
        <dbReference type="SAM" id="Phobius"/>
    </source>
</evidence>
<organism evidence="7 8">
    <name type="scientific">Rhizodiscina lignyota</name>
    <dbReference type="NCBI Taxonomy" id="1504668"/>
    <lineage>
        <taxon>Eukaryota</taxon>
        <taxon>Fungi</taxon>
        <taxon>Dikarya</taxon>
        <taxon>Ascomycota</taxon>
        <taxon>Pezizomycotina</taxon>
        <taxon>Dothideomycetes</taxon>
        <taxon>Pleosporomycetidae</taxon>
        <taxon>Aulographales</taxon>
        <taxon>Rhizodiscinaceae</taxon>
        <taxon>Rhizodiscina</taxon>
    </lineage>
</organism>